<protein>
    <submittedName>
        <fullName evidence="1">Uncharacterized protein</fullName>
    </submittedName>
</protein>
<name>A0A392P8E9_9FABA</name>
<dbReference type="EMBL" id="LXQA010066511">
    <property type="protein sequence ID" value="MCI07749.1"/>
    <property type="molecule type" value="Genomic_DNA"/>
</dbReference>
<dbReference type="AlphaFoldDB" id="A0A392P8E9"/>
<dbReference type="Proteomes" id="UP000265520">
    <property type="component" value="Unassembled WGS sequence"/>
</dbReference>
<comment type="caution">
    <text evidence="1">The sequence shown here is derived from an EMBL/GenBank/DDBJ whole genome shotgun (WGS) entry which is preliminary data.</text>
</comment>
<sequence length="199" mass="23161">MKSIVTRYKGGLTDYKAVIAPSNAVYHNNLAVLSETPAVSEYDSSFRKYFQWFLTLYSHHPNFSLFSQSLPGFDQLKNKSLFFVTDTNDISSLTFWRTILTSQYIVSWVSGTHIRVFPYQLRLFARQFGLSQMLHTPLSIVYNEYPLSKDNKKSLTWNRFESNEQHRLNVADLCFLIFPQTSTSELKSNGTHPLEIYKF</sequence>
<accession>A0A392P8E9</accession>
<proteinExistence type="predicted"/>
<reference evidence="1 2" key="1">
    <citation type="journal article" date="2018" name="Front. Plant Sci.">
        <title>Red Clover (Trifolium pratense) and Zigzag Clover (T. medium) - A Picture of Genomic Similarities and Differences.</title>
        <authorList>
            <person name="Dluhosova J."/>
            <person name="Istvanek J."/>
            <person name="Nedelnik J."/>
            <person name="Repkova J."/>
        </authorList>
    </citation>
    <scope>NUCLEOTIDE SEQUENCE [LARGE SCALE GENOMIC DNA]</scope>
    <source>
        <strain evidence="2">cv. 10/8</strain>
        <tissue evidence="1">Leaf</tissue>
    </source>
</reference>
<evidence type="ECO:0000313" key="2">
    <source>
        <dbReference type="Proteomes" id="UP000265520"/>
    </source>
</evidence>
<organism evidence="1 2">
    <name type="scientific">Trifolium medium</name>
    <dbReference type="NCBI Taxonomy" id="97028"/>
    <lineage>
        <taxon>Eukaryota</taxon>
        <taxon>Viridiplantae</taxon>
        <taxon>Streptophyta</taxon>
        <taxon>Embryophyta</taxon>
        <taxon>Tracheophyta</taxon>
        <taxon>Spermatophyta</taxon>
        <taxon>Magnoliopsida</taxon>
        <taxon>eudicotyledons</taxon>
        <taxon>Gunneridae</taxon>
        <taxon>Pentapetalae</taxon>
        <taxon>rosids</taxon>
        <taxon>fabids</taxon>
        <taxon>Fabales</taxon>
        <taxon>Fabaceae</taxon>
        <taxon>Papilionoideae</taxon>
        <taxon>50 kb inversion clade</taxon>
        <taxon>NPAAA clade</taxon>
        <taxon>Hologalegina</taxon>
        <taxon>IRL clade</taxon>
        <taxon>Trifolieae</taxon>
        <taxon>Trifolium</taxon>
    </lineage>
</organism>
<evidence type="ECO:0000313" key="1">
    <source>
        <dbReference type="EMBL" id="MCI07749.1"/>
    </source>
</evidence>
<keyword evidence="2" id="KW-1185">Reference proteome</keyword>